<dbReference type="OrthoDB" id="2130222at2759"/>
<protein>
    <submittedName>
        <fullName evidence="2">Uncharacterized protein</fullName>
    </submittedName>
</protein>
<proteinExistence type="predicted"/>
<accession>A0A507FT81</accession>
<keyword evidence="3" id="KW-1185">Reference proteome</keyword>
<name>A0A507FT81_9FUNG</name>
<reference evidence="2 3" key="1">
    <citation type="journal article" date="2019" name="Sci. Rep.">
        <title>Comparative genomics of chytrid fungi reveal insights into the obligate biotrophic and pathogenic lifestyle of Synchytrium endobioticum.</title>
        <authorList>
            <person name="van de Vossenberg B.T.L.H."/>
            <person name="Warris S."/>
            <person name="Nguyen H.D.T."/>
            <person name="van Gent-Pelzer M.P.E."/>
            <person name="Joly D.L."/>
            <person name="van de Geest H.C."/>
            <person name="Bonants P.J.M."/>
            <person name="Smith D.S."/>
            <person name="Levesque C.A."/>
            <person name="van der Lee T.A.J."/>
        </authorList>
    </citation>
    <scope>NUCLEOTIDE SEQUENCE [LARGE SCALE GENOMIC DNA]</scope>
    <source>
        <strain evidence="2 3">CBS 675.73</strain>
    </source>
</reference>
<organism evidence="2 3">
    <name type="scientific">Chytriomyces confervae</name>
    <dbReference type="NCBI Taxonomy" id="246404"/>
    <lineage>
        <taxon>Eukaryota</taxon>
        <taxon>Fungi</taxon>
        <taxon>Fungi incertae sedis</taxon>
        <taxon>Chytridiomycota</taxon>
        <taxon>Chytridiomycota incertae sedis</taxon>
        <taxon>Chytridiomycetes</taxon>
        <taxon>Chytridiales</taxon>
        <taxon>Chytriomycetaceae</taxon>
        <taxon>Chytriomyces</taxon>
    </lineage>
</organism>
<comment type="caution">
    <text evidence="2">The sequence shown here is derived from an EMBL/GenBank/DDBJ whole genome shotgun (WGS) entry which is preliminary data.</text>
</comment>
<evidence type="ECO:0000256" key="1">
    <source>
        <dbReference type="SAM" id="MobiDB-lite"/>
    </source>
</evidence>
<dbReference type="PROSITE" id="PS51257">
    <property type="entry name" value="PROKAR_LIPOPROTEIN"/>
    <property type="match status" value="1"/>
</dbReference>
<evidence type="ECO:0000313" key="2">
    <source>
        <dbReference type="EMBL" id="TPX78468.1"/>
    </source>
</evidence>
<dbReference type="AlphaFoldDB" id="A0A507FT81"/>
<evidence type="ECO:0000313" key="3">
    <source>
        <dbReference type="Proteomes" id="UP000320333"/>
    </source>
</evidence>
<dbReference type="Proteomes" id="UP000320333">
    <property type="component" value="Unassembled WGS sequence"/>
</dbReference>
<sequence>MSRPATTSQAANYFGVTSCGTTTHIFNRCIQDLLFAPSGIVYPSVEDFCKPASFQGNWPWYDCLCSKYKVINLCFETNCAGDASFSTAFKAETTYCATAAQYAPTVSPSLWSPSPDPSGPTLALPTGGNTDVPGLWPNNNNPAAKGNAAAGMHGVGLVVGLIAVAVGL</sequence>
<dbReference type="EMBL" id="QEAP01000003">
    <property type="protein sequence ID" value="TPX78468.1"/>
    <property type="molecule type" value="Genomic_DNA"/>
</dbReference>
<gene>
    <name evidence="2" type="ORF">CcCBS67573_g00201</name>
</gene>
<feature type="region of interest" description="Disordered" evidence="1">
    <location>
        <begin position="110"/>
        <end position="140"/>
    </location>
</feature>